<reference evidence="1 2" key="1">
    <citation type="submission" date="2019-04" db="EMBL/GenBank/DDBJ databases">
        <title>Fungal friends and foes A comparative genomics study of 23 Aspergillus species from section Flavi.</title>
        <authorList>
            <consortium name="DOE Joint Genome Institute"/>
            <person name="Kjaerbolling I."/>
            <person name="Vesth T.C."/>
            <person name="Frisvad J.C."/>
            <person name="Nybo J.L."/>
            <person name="Theobald S."/>
            <person name="Kildgaard S."/>
            <person name="Petersen T.I."/>
            <person name="Kuo A."/>
            <person name="Sato A."/>
            <person name="Lyhne E.K."/>
            <person name="Kogle M.E."/>
            <person name="Wiebenga A."/>
            <person name="Kun R.S."/>
            <person name="Lubbers R.J."/>
            <person name="Makela M.R."/>
            <person name="Barry K."/>
            <person name="Chovatia M."/>
            <person name="Clum A."/>
            <person name="Daum C."/>
            <person name="Haridas S."/>
            <person name="He G."/>
            <person name="LaButti K."/>
            <person name="Lipzen A."/>
            <person name="Mondo S."/>
            <person name="Pangilinan J."/>
            <person name="Riley R."/>
            <person name="Salamov A."/>
            <person name="Simmons B.A."/>
            <person name="Magnuson J.K."/>
            <person name="Henrissat B."/>
            <person name="Mortensen U.H."/>
            <person name="Larsen T.O."/>
            <person name="De vries R.P."/>
            <person name="Grigoriev I.V."/>
            <person name="Machida M."/>
            <person name="Baker S.E."/>
            <person name="Andersen M.R."/>
        </authorList>
    </citation>
    <scope>NUCLEOTIDE SEQUENCE [LARGE SCALE GENOMIC DNA]</scope>
    <source>
        <strain evidence="1 2">CBS 117635</strain>
    </source>
</reference>
<dbReference type="EMBL" id="ML732765">
    <property type="protein sequence ID" value="KAB8279109.1"/>
    <property type="molecule type" value="Genomic_DNA"/>
</dbReference>
<keyword evidence="2" id="KW-1185">Reference proteome</keyword>
<gene>
    <name evidence="1" type="ORF">BDV30DRAFT_71861</name>
</gene>
<dbReference type="Proteomes" id="UP000326289">
    <property type="component" value="Unassembled WGS sequence"/>
</dbReference>
<dbReference type="AlphaFoldDB" id="A0A5N6JLB5"/>
<sequence>MHESYHFGFLTLSVALPPLGLPKALHLFWQTAPPSAALQALFNFPLLSEQLAKVRHCSDYNRSIQSLVLPYSLSILFLEQIVSCVAT</sequence>
<organism evidence="1 2">
    <name type="scientific">Aspergillus minisclerotigenes</name>
    <dbReference type="NCBI Taxonomy" id="656917"/>
    <lineage>
        <taxon>Eukaryota</taxon>
        <taxon>Fungi</taxon>
        <taxon>Dikarya</taxon>
        <taxon>Ascomycota</taxon>
        <taxon>Pezizomycotina</taxon>
        <taxon>Eurotiomycetes</taxon>
        <taxon>Eurotiomycetidae</taxon>
        <taxon>Eurotiales</taxon>
        <taxon>Aspergillaceae</taxon>
        <taxon>Aspergillus</taxon>
        <taxon>Aspergillus subgen. Circumdati</taxon>
    </lineage>
</organism>
<name>A0A5N6JLB5_9EURO</name>
<proteinExistence type="predicted"/>
<protein>
    <submittedName>
        <fullName evidence="1">Uncharacterized protein</fullName>
    </submittedName>
</protein>
<accession>A0A5N6JLB5</accession>
<evidence type="ECO:0000313" key="1">
    <source>
        <dbReference type="EMBL" id="KAB8279109.1"/>
    </source>
</evidence>
<evidence type="ECO:0000313" key="2">
    <source>
        <dbReference type="Proteomes" id="UP000326289"/>
    </source>
</evidence>